<organism evidence="4 6">
    <name type="scientific">Spinacia oleracea</name>
    <name type="common">Spinach</name>
    <dbReference type="NCBI Taxonomy" id="3562"/>
    <lineage>
        <taxon>Eukaryota</taxon>
        <taxon>Viridiplantae</taxon>
        <taxon>Streptophyta</taxon>
        <taxon>Embryophyta</taxon>
        <taxon>Tracheophyta</taxon>
        <taxon>Spermatophyta</taxon>
        <taxon>Magnoliopsida</taxon>
        <taxon>eudicotyledons</taxon>
        <taxon>Gunneridae</taxon>
        <taxon>Pentapetalae</taxon>
        <taxon>Caryophyllales</taxon>
        <taxon>Chenopodiaceae</taxon>
        <taxon>Chenopodioideae</taxon>
        <taxon>Anserineae</taxon>
        <taxon>Spinacia</taxon>
    </lineage>
</organism>
<dbReference type="GeneID" id="110791822"/>
<name>A0A9R0ING6_SPIOL</name>
<dbReference type="InterPro" id="IPR001229">
    <property type="entry name" value="Jacalin-like_lectin_dom"/>
</dbReference>
<evidence type="ECO:0000256" key="1">
    <source>
        <dbReference type="ARBA" id="ARBA00006568"/>
    </source>
</evidence>
<dbReference type="KEGG" id="soe:110791822"/>
<dbReference type="Proteomes" id="UP000813463">
    <property type="component" value="Chromosome 3"/>
</dbReference>
<dbReference type="GO" id="GO:0030246">
    <property type="term" value="F:carbohydrate binding"/>
    <property type="evidence" value="ECO:0007669"/>
    <property type="project" value="UniProtKB-KW"/>
</dbReference>
<evidence type="ECO:0000313" key="4">
    <source>
        <dbReference type="Proteomes" id="UP000813463"/>
    </source>
</evidence>
<sequence length="163" mass="18229">MLKVGPFPSPNRVYSTNNKEGMEIVVWDEKKEKGKLAQMFISYDSQCINSLAFQYIEGDQFTLSPIFGSQNLDAPNFETVTFMDGSDNEYYITRVSWSHGIIDNQKARGLKTLTIETNEKTYGPFGYPYSDTNFNISLGFGDQFGGFHGTASSDIIKSIGVGR</sequence>
<dbReference type="PANTHER" id="PTHR47293">
    <property type="entry name" value="JACALIN-RELATED LECTIN 3"/>
    <property type="match status" value="1"/>
</dbReference>
<keyword evidence="4" id="KW-1185">Reference proteome</keyword>
<proteinExistence type="inferred from homology"/>
<dbReference type="InterPro" id="IPR036404">
    <property type="entry name" value="Jacalin-like_lectin_dom_sf"/>
</dbReference>
<evidence type="ECO:0000259" key="3">
    <source>
        <dbReference type="PROSITE" id="PS51752"/>
    </source>
</evidence>
<reference evidence="5 6" key="2">
    <citation type="submission" date="2025-05" db="UniProtKB">
        <authorList>
            <consortium name="RefSeq"/>
        </authorList>
    </citation>
    <scope>IDENTIFICATION</scope>
    <source>
        <tissue evidence="5 6">Leaf</tissue>
    </source>
</reference>
<comment type="similarity">
    <text evidence="1">Belongs to the jacalin lectin family.</text>
</comment>
<dbReference type="RefSeq" id="XP_021852271.2">
    <property type="nucleotide sequence ID" value="XM_021996579.2"/>
</dbReference>
<evidence type="ECO:0000313" key="6">
    <source>
        <dbReference type="RefSeq" id="XP_021852272.2"/>
    </source>
</evidence>
<dbReference type="PANTHER" id="PTHR47293:SF70">
    <property type="entry name" value="JACALIN-RELATED LECTIN 24-RELATED"/>
    <property type="match status" value="1"/>
</dbReference>
<dbReference type="PROSITE" id="PS51752">
    <property type="entry name" value="JACALIN_LECTIN"/>
    <property type="match status" value="1"/>
</dbReference>
<feature type="domain" description="Jacalin-type lectin" evidence="3">
    <location>
        <begin position="13"/>
        <end position="163"/>
    </location>
</feature>
<gene>
    <name evidence="5 6" type="primary">LOC110791822</name>
</gene>
<keyword evidence="2" id="KW-0430">Lectin</keyword>
<accession>A0A9R0ING6</accession>
<dbReference type="SUPFAM" id="SSF51101">
    <property type="entry name" value="Mannose-binding lectins"/>
    <property type="match status" value="1"/>
</dbReference>
<reference evidence="4" key="1">
    <citation type="journal article" date="2021" name="Nat. Commun.">
        <title>Genomic analyses provide insights into spinach domestication and the genetic basis of agronomic traits.</title>
        <authorList>
            <person name="Cai X."/>
            <person name="Sun X."/>
            <person name="Xu C."/>
            <person name="Sun H."/>
            <person name="Wang X."/>
            <person name="Ge C."/>
            <person name="Zhang Z."/>
            <person name="Wang Q."/>
            <person name="Fei Z."/>
            <person name="Jiao C."/>
            <person name="Wang Q."/>
        </authorList>
    </citation>
    <scope>NUCLEOTIDE SEQUENCE [LARGE SCALE GENOMIC DNA]</scope>
    <source>
        <strain evidence="4">cv. Varoflay</strain>
    </source>
</reference>
<protein>
    <submittedName>
        <fullName evidence="5 6">Jacalin-related lectin 9</fullName>
    </submittedName>
</protein>
<dbReference type="AlphaFoldDB" id="A0A9R0ING6"/>
<dbReference type="SMART" id="SM00915">
    <property type="entry name" value="Jacalin"/>
    <property type="match status" value="1"/>
</dbReference>
<evidence type="ECO:0000313" key="5">
    <source>
        <dbReference type="RefSeq" id="XP_021852271.2"/>
    </source>
</evidence>
<dbReference type="Gene3D" id="2.100.10.30">
    <property type="entry name" value="Jacalin-like lectin domain"/>
    <property type="match status" value="1"/>
</dbReference>
<dbReference type="RefSeq" id="XP_021852272.2">
    <property type="nucleotide sequence ID" value="XM_021996580.2"/>
</dbReference>
<evidence type="ECO:0000256" key="2">
    <source>
        <dbReference type="ARBA" id="ARBA00022734"/>
    </source>
</evidence>
<dbReference type="Pfam" id="PF01419">
    <property type="entry name" value="Jacalin"/>
    <property type="match status" value="1"/>
</dbReference>